<accession>A0A4Q4TVU3</accession>
<dbReference type="AlphaFoldDB" id="A0A4Q4TVU3"/>
<comment type="caution">
    <text evidence="3">The sequence shown here is derived from an EMBL/GenBank/DDBJ whole genome shotgun (WGS) entry which is preliminary data.</text>
</comment>
<organism evidence="3 4">
    <name type="scientific">Monosporascus ibericus</name>
    <dbReference type="NCBI Taxonomy" id="155417"/>
    <lineage>
        <taxon>Eukaryota</taxon>
        <taxon>Fungi</taxon>
        <taxon>Dikarya</taxon>
        <taxon>Ascomycota</taxon>
        <taxon>Pezizomycotina</taxon>
        <taxon>Sordariomycetes</taxon>
        <taxon>Xylariomycetidae</taxon>
        <taxon>Xylariales</taxon>
        <taxon>Xylariales incertae sedis</taxon>
        <taxon>Monosporascus</taxon>
    </lineage>
</organism>
<dbReference type="OrthoDB" id="5353914at2759"/>
<protein>
    <recommendedName>
        <fullName evidence="2">Myb-like DNA-binding domain-containing protein</fullName>
    </recommendedName>
</protein>
<feature type="region of interest" description="Disordered" evidence="1">
    <location>
        <begin position="256"/>
        <end position="277"/>
    </location>
</feature>
<dbReference type="InterPro" id="IPR054505">
    <property type="entry name" value="Myb_DNA-bind_8"/>
</dbReference>
<feature type="region of interest" description="Disordered" evidence="1">
    <location>
        <begin position="120"/>
        <end position="157"/>
    </location>
</feature>
<feature type="compositionally biased region" description="Basic and acidic residues" evidence="1">
    <location>
        <begin position="66"/>
        <end position="75"/>
    </location>
</feature>
<feature type="compositionally biased region" description="Polar residues" evidence="1">
    <location>
        <begin position="259"/>
        <end position="268"/>
    </location>
</feature>
<evidence type="ECO:0000313" key="4">
    <source>
        <dbReference type="Proteomes" id="UP000293360"/>
    </source>
</evidence>
<proteinExistence type="predicted"/>
<dbReference type="EMBL" id="QJNU01000031">
    <property type="protein sequence ID" value="RYP09693.1"/>
    <property type="molecule type" value="Genomic_DNA"/>
</dbReference>
<evidence type="ECO:0000256" key="1">
    <source>
        <dbReference type="SAM" id="MobiDB-lite"/>
    </source>
</evidence>
<dbReference type="Pfam" id="PF22980">
    <property type="entry name" value="Myb_DNA-bind_8"/>
    <property type="match status" value="1"/>
</dbReference>
<sequence>MPPIDTESQFKFLIACIKHSQAGKVDFAAVATECEIVSKGAAAKRYERLMKQHGISPSSGAGGSAVKKEAKEPKAPAKSRKKRKLEQVEEDVGDIDEPIKGEVKNEDAIAVKTELVKSEAGVKSESANMEGSGSAAIPATQPRTPPSASPTLPVKTQNDDYDDEVLVVSAAERTSNAHIPGFVAANHNHHHHAHTHSHSPAPTMMPGIHSFDHAANMHFPQQIMERPTMSNTFPYGFGLSPWFHPPDTTTGYGHFWQGMGSSEQQNNGVDHDTRRDG</sequence>
<reference evidence="3 4" key="1">
    <citation type="submission" date="2018-06" db="EMBL/GenBank/DDBJ databases">
        <title>Complete Genomes of Monosporascus.</title>
        <authorList>
            <person name="Robinson A.J."/>
            <person name="Natvig D.O."/>
        </authorList>
    </citation>
    <scope>NUCLEOTIDE SEQUENCE [LARGE SCALE GENOMIC DNA]</scope>
    <source>
        <strain evidence="3 4">CBS 110550</strain>
    </source>
</reference>
<evidence type="ECO:0000313" key="3">
    <source>
        <dbReference type="EMBL" id="RYP09693.1"/>
    </source>
</evidence>
<keyword evidence="4" id="KW-1185">Reference proteome</keyword>
<feature type="region of interest" description="Disordered" evidence="1">
    <location>
        <begin position="53"/>
        <end position="91"/>
    </location>
</feature>
<name>A0A4Q4TVU3_9PEZI</name>
<dbReference type="Proteomes" id="UP000293360">
    <property type="component" value="Unassembled WGS sequence"/>
</dbReference>
<dbReference type="STRING" id="155417.A0A4Q4TVU3"/>
<gene>
    <name evidence="3" type="ORF">DL764_001119</name>
</gene>
<feature type="domain" description="Myb-like DNA-binding" evidence="2">
    <location>
        <begin position="7"/>
        <end position="54"/>
    </location>
</feature>
<evidence type="ECO:0000259" key="2">
    <source>
        <dbReference type="Pfam" id="PF22980"/>
    </source>
</evidence>